<reference evidence="1 2" key="1">
    <citation type="submission" date="2019-03" db="EMBL/GenBank/DDBJ databases">
        <title>Single cell metagenomics reveals metabolic interactions within the superorganism composed of flagellate Streblomastix strix and complex community of Bacteroidetes bacteria on its surface.</title>
        <authorList>
            <person name="Treitli S.C."/>
            <person name="Kolisko M."/>
            <person name="Husnik F."/>
            <person name="Keeling P."/>
            <person name="Hampl V."/>
        </authorList>
    </citation>
    <scope>NUCLEOTIDE SEQUENCE [LARGE SCALE GENOMIC DNA]</scope>
    <source>
        <strain evidence="1">ST1C</strain>
    </source>
</reference>
<protein>
    <submittedName>
        <fullName evidence="1">Uncharacterized protein</fullName>
    </submittedName>
</protein>
<comment type="caution">
    <text evidence="1">The sequence shown here is derived from an EMBL/GenBank/DDBJ whole genome shotgun (WGS) entry which is preliminary data.</text>
</comment>
<dbReference type="Proteomes" id="UP000324800">
    <property type="component" value="Unassembled WGS sequence"/>
</dbReference>
<name>A0A5J4VTY4_9EUKA</name>
<evidence type="ECO:0000313" key="2">
    <source>
        <dbReference type="Proteomes" id="UP000324800"/>
    </source>
</evidence>
<organism evidence="1 2">
    <name type="scientific">Streblomastix strix</name>
    <dbReference type="NCBI Taxonomy" id="222440"/>
    <lineage>
        <taxon>Eukaryota</taxon>
        <taxon>Metamonada</taxon>
        <taxon>Preaxostyla</taxon>
        <taxon>Oxymonadida</taxon>
        <taxon>Streblomastigidae</taxon>
        <taxon>Streblomastix</taxon>
    </lineage>
</organism>
<accession>A0A5J4VTY4</accession>
<proteinExistence type="predicted"/>
<gene>
    <name evidence="1" type="ORF">EZS28_018340</name>
</gene>
<dbReference type="EMBL" id="SNRW01004949">
    <property type="protein sequence ID" value="KAA6386134.1"/>
    <property type="molecule type" value="Genomic_DNA"/>
</dbReference>
<sequence length="1576" mass="173177">MADGDLHMLDVVLKHDETLFGSIRYNTVGLVVQVIHINNQINIINNAPAPDVYSRTEANELLNEKADKTDLDDYYTKSETYAKVEVYNQTEVDEFLDEKANVGTSYTKLEDDALLLLKADKSQLIDSYSKSEDDALLLLKANKTDLDEYYTAGQVDELLDEKPDKTQLIDSYSKSEDYALLLLKADKTQLIDSYSKTEADELLDEKADKIEFDQYYTAGQVDTLLDEKADKTQQIDSYSKSEDDALLLLKTDKTQLIDSYSKSEDDALLLLKADKTDLINFVDLSSAQTVSGQKQFGVISESSISIQSKNDESILLAGGGDMLVSTLVNQTELQEVRDIAQGKSKGYVFTTQEELNDWMAVQDNVANLAIGDNLYSVDKEVIDYWWDETDLKVLETELPDMSNVVTTLDTATGNGNAITDISIDGNILTPAKNTSFVTNNYDEIIIGQKTFNTTIHSGETNNLLNNKANTGVSYTKREDDALLLLKTDKTQLIDSYTKGETNNLLNNKADSGVSYTKGEDEALLLLKADKTQLIDSYTKGETNNLLNNKADSGVSYTKGEDDALLLLKADKTQLIDLYTKGETNNLLNSKADSGVSYTKGEDDALLLMKANTGVSYTKGEDDALLLLKADKTKLIDSYTKGETNNLLNNKADSGVLYTKGEDDALLLLKADKTQLIDSYTKGEDDALLLLKADKTQLIDSYTKGETNNLLNNKADSGVSYTKGEDDALLLLKANQSTTYTKTETDYLISQIDVGDVYLTDYYNKTKTDELLDEKADATELSNYVTLGTSQTINANKTFNNACRFTSTIDGMSTVTGASFVKFGADDTVVLLGAGGTKPISEFVSAPTDLSNYFTKTQTYSKDEVYNRNDTYSQTQTNNLINNKVSDNIPGKDSANGSAGMLNLFARVDHRHIINVAPSTDIERCVNALGFLKSGSDDTSVLLAGGGTKLISEFSSGAPDLSNYYNKSETYSRTETDNKYVRLEGSIQQTITGRLKYVSPFGETYDETQDPVANTYLTMSEVDAKLSSKMDQSTLGNLVNTIQDQTVNGSKTFTSNVSATGFVKTGKDDTSVLLAGGGDMLLSAFGELEFVNINYTSNVVSLTSIMSLKCYRYGSLVNFYGYIYMVNAAGASGASVAVCTLESAGFPKYLFYADDIVFAGSAPHVANFIFGTDGKVTITIKALSGTAGLAVCIDEALLDAAGLMDFPELYAYIREREPRPPVETAPPDPIGDQTLQEQVKINADILENSNEEFVPPEPNMPVKIDYGQQIVNKPFIFNEMQPTLIVYGDRVTLNCFLTIKQQFKGYVFNSYPLEAQPKDNVKIITVTCNNFSNNINLFCNIDENGPYVYAENELEIAANTSIVISTTYYQQFEALKQINYDSNNDGKVDIMDVWNGSGQDTHEAQSHVQDVVKKQSDLVDHHTEGTVLHNFLNNDIKLIDKLGIYKADRAAYYIQDGPIVTFSFGAKLGDNNVGIFSKLKALAQKIGHGLSWVNDKVVKPYVLPAANLIAHALGPVGGMITKGINLGSSAIDVIGGKGSKQKVKDNFTDFKNDTYVQQNLPIESLSRRIKLIGQEFK</sequence>
<evidence type="ECO:0000313" key="1">
    <source>
        <dbReference type="EMBL" id="KAA6386134.1"/>
    </source>
</evidence>